<dbReference type="Gene3D" id="3.40.50.1820">
    <property type="entry name" value="alpha/beta hydrolase"/>
    <property type="match status" value="1"/>
</dbReference>
<evidence type="ECO:0008006" key="3">
    <source>
        <dbReference type="Google" id="ProtNLM"/>
    </source>
</evidence>
<proteinExistence type="predicted"/>
<dbReference type="Proteomes" id="UP000662939">
    <property type="component" value="Chromosome"/>
</dbReference>
<protein>
    <recommendedName>
        <fullName evidence="3">Alpha/beta hydrolase</fullName>
    </recommendedName>
</protein>
<sequence>MWGPLVDTAEGFEPVTVTPPTCAAMLNDEAWADHVVSWLSAERSIGKVSAVVGVDGTSAIGLWAAQRDLVAGPVLLVNPPLHMLVENSMELLMNRARTMSMDDKGEDMFTAMSTSIDESELDQLHQTGKLPADAAAAFVSGLINAQGIEPPELRALVQEAASARLVPRLVEGVDVATDFSLDLPQVAAELGDALHIAHTPNSMLTKFGVREDVHAALPSAKMHDLPGPTGPSGWWQNPAAYVQLIQDVLAASQHRA</sequence>
<dbReference type="InterPro" id="IPR029058">
    <property type="entry name" value="AB_hydrolase_fold"/>
</dbReference>
<name>A0A895XRC5_9ACTN</name>
<evidence type="ECO:0000313" key="1">
    <source>
        <dbReference type="EMBL" id="QSB05725.1"/>
    </source>
</evidence>
<organism evidence="1 2">
    <name type="scientific">Natronoglycomyces albus</name>
    <dbReference type="NCBI Taxonomy" id="2811108"/>
    <lineage>
        <taxon>Bacteria</taxon>
        <taxon>Bacillati</taxon>
        <taxon>Actinomycetota</taxon>
        <taxon>Actinomycetes</taxon>
        <taxon>Glycomycetales</taxon>
        <taxon>Glycomycetaceae</taxon>
        <taxon>Natronoglycomyces</taxon>
    </lineage>
</organism>
<keyword evidence="2" id="KW-1185">Reference proteome</keyword>
<gene>
    <name evidence="1" type="ORF">JQS30_02005</name>
</gene>
<dbReference type="EMBL" id="CP070496">
    <property type="protein sequence ID" value="QSB05725.1"/>
    <property type="molecule type" value="Genomic_DNA"/>
</dbReference>
<accession>A0A895XRC5</accession>
<dbReference type="KEGG" id="nav:JQS30_02005"/>
<dbReference type="SUPFAM" id="SSF53474">
    <property type="entry name" value="alpha/beta-Hydrolases"/>
    <property type="match status" value="1"/>
</dbReference>
<dbReference type="RefSeq" id="WP_213171737.1">
    <property type="nucleotide sequence ID" value="NZ_CP070496.1"/>
</dbReference>
<reference evidence="1" key="1">
    <citation type="submission" date="2021-02" db="EMBL/GenBank/DDBJ databases">
        <title>Natronoglycomyces albus gen. nov., sp. nov, a haloalkaliphilic actinobacterium from a soda solonchak soil.</title>
        <authorList>
            <person name="Sorokin D.Y."/>
            <person name="Khijniak T.V."/>
            <person name="Zakharycheva A.P."/>
            <person name="Boueva O.V."/>
            <person name="Ariskina E.V."/>
            <person name="Hahnke R.L."/>
            <person name="Bunk B."/>
            <person name="Sproer C."/>
            <person name="Schumann P."/>
            <person name="Evtushenko L.I."/>
            <person name="Kublanov I.V."/>
        </authorList>
    </citation>
    <scope>NUCLEOTIDE SEQUENCE</scope>
    <source>
        <strain evidence="1">DSM 106290</strain>
    </source>
</reference>
<dbReference type="AlphaFoldDB" id="A0A895XRC5"/>
<evidence type="ECO:0000313" key="2">
    <source>
        <dbReference type="Proteomes" id="UP000662939"/>
    </source>
</evidence>